<gene>
    <name evidence="2" type="ORF">CVT26_010828</name>
</gene>
<dbReference type="PANTHER" id="PTHR11362">
    <property type="entry name" value="PHOSPHATIDYLETHANOLAMINE-BINDING PROTEIN"/>
    <property type="match status" value="1"/>
</dbReference>
<dbReference type="GO" id="GO:0030162">
    <property type="term" value="P:regulation of proteolysis"/>
    <property type="evidence" value="ECO:0007669"/>
    <property type="project" value="TreeGrafter"/>
</dbReference>
<dbReference type="GO" id="GO:0030414">
    <property type="term" value="F:peptidase inhibitor activity"/>
    <property type="evidence" value="ECO:0007669"/>
    <property type="project" value="TreeGrafter"/>
</dbReference>
<dbReference type="InterPro" id="IPR001858">
    <property type="entry name" value="Phosphatidylethanolamine-bd_CS"/>
</dbReference>
<sequence>MTDPLKKTGEWLEALQKNKVVGDVIPESSHFGPEVFFSIVWEDNGTEVSHPGVTLDRQSTLKQPKIKIHPLFAPDGDYTYTLVVTDPDAPSRQDPKFGEFRHWLVTGLKLPQVGASDVQGQFVTTAGNTATAWYPPEPPAGSGLHRYVFLLYREPAGGINLPKDAVEHKSDPSARKNWKAAEFGSKHNLSLVGASFFFTEIPK</sequence>
<dbReference type="CDD" id="cd00866">
    <property type="entry name" value="PEBP_euk"/>
    <property type="match status" value="1"/>
</dbReference>
<dbReference type="PROSITE" id="PS01220">
    <property type="entry name" value="PBP"/>
    <property type="match status" value="1"/>
</dbReference>
<dbReference type="InterPro" id="IPR036610">
    <property type="entry name" value="PEBP-like_sf"/>
</dbReference>
<comment type="similarity">
    <text evidence="1">Belongs to the phosphatidylethanolamine-binding protein family.</text>
</comment>
<dbReference type="STRING" id="231916.A0A409VXY3"/>
<protein>
    <recommendedName>
        <fullName evidence="4">Phosphatidylethanolamine-binding protein</fullName>
    </recommendedName>
</protein>
<accession>A0A409VXY3</accession>
<proteinExistence type="inferred from homology"/>
<evidence type="ECO:0000313" key="2">
    <source>
        <dbReference type="EMBL" id="PPQ71134.1"/>
    </source>
</evidence>
<comment type="caution">
    <text evidence="2">The sequence shown here is derived from an EMBL/GenBank/DDBJ whole genome shotgun (WGS) entry which is preliminary data.</text>
</comment>
<dbReference type="InterPro" id="IPR008914">
    <property type="entry name" value="PEBP"/>
</dbReference>
<evidence type="ECO:0000256" key="1">
    <source>
        <dbReference type="ARBA" id="ARBA00007091"/>
    </source>
</evidence>
<evidence type="ECO:0008006" key="4">
    <source>
        <dbReference type="Google" id="ProtNLM"/>
    </source>
</evidence>
<dbReference type="InParanoid" id="A0A409VXY3"/>
<dbReference type="Proteomes" id="UP000284706">
    <property type="component" value="Unassembled WGS sequence"/>
</dbReference>
<dbReference type="SUPFAM" id="SSF49777">
    <property type="entry name" value="PEBP-like"/>
    <property type="match status" value="1"/>
</dbReference>
<dbReference type="OrthoDB" id="2506647at2759"/>
<name>A0A409VXY3_9AGAR</name>
<keyword evidence="3" id="KW-1185">Reference proteome</keyword>
<dbReference type="Pfam" id="PF01161">
    <property type="entry name" value="PBP"/>
    <property type="match status" value="1"/>
</dbReference>
<dbReference type="GO" id="GO:0046578">
    <property type="term" value="P:regulation of Ras protein signal transduction"/>
    <property type="evidence" value="ECO:0007669"/>
    <property type="project" value="TreeGrafter"/>
</dbReference>
<dbReference type="Gene3D" id="3.90.280.10">
    <property type="entry name" value="PEBP-like"/>
    <property type="match status" value="1"/>
</dbReference>
<dbReference type="AlphaFoldDB" id="A0A409VXY3"/>
<evidence type="ECO:0000313" key="3">
    <source>
        <dbReference type="Proteomes" id="UP000284706"/>
    </source>
</evidence>
<dbReference type="PANTHER" id="PTHR11362:SF148">
    <property type="entry name" value="CARBOXYPEPTIDASE Y INHIBITOR"/>
    <property type="match status" value="1"/>
</dbReference>
<dbReference type="EMBL" id="NHYE01005514">
    <property type="protein sequence ID" value="PPQ71134.1"/>
    <property type="molecule type" value="Genomic_DNA"/>
</dbReference>
<dbReference type="GO" id="GO:0005543">
    <property type="term" value="F:phospholipid binding"/>
    <property type="evidence" value="ECO:0007669"/>
    <property type="project" value="TreeGrafter"/>
</dbReference>
<organism evidence="2 3">
    <name type="scientific">Gymnopilus dilepis</name>
    <dbReference type="NCBI Taxonomy" id="231916"/>
    <lineage>
        <taxon>Eukaryota</taxon>
        <taxon>Fungi</taxon>
        <taxon>Dikarya</taxon>
        <taxon>Basidiomycota</taxon>
        <taxon>Agaricomycotina</taxon>
        <taxon>Agaricomycetes</taxon>
        <taxon>Agaricomycetidae</taxon>
        <taxon>Agaricales</taxon>
        <taxon>Agaricineae</taxon>
        <taxon>Hymenogastraceae</taxon>
        <taxon>Gymnopilus</taxon>
    </lineage>
</organism>
<reference evidence="2 3" key="1">
    <citation type="journal article" date="2018" name="Evol. Lett.">
        <title>Horizontal gene cluster transfer increased hallucinogenic mushroom diversity.</title>
        <authorList>
            <person name="Reynolds H.T."/>
            <person name="Vijayakumar V."/>
            <person name="Gluck-Thaler E."/>
            <person name="Korotkin H.B."/>
            <person name="Matheny P.B."/>
            <person name="Slot J.C."/>
        </authorList>
    </citation>
    <scope>NUCLEOTIDE SEQUENCE [LARGE SCALE GENOMIC DNA]</scope>
    <source>
        <strain evidence="2 3">SRW20</strain>
    </source>
</reference>
<dbReference type="InterPro" id="IPR035810">
    <property type="entry name" value="PEBP_euk"/>
</dbReference>